<evidence type="ECO:0000313" key="1">
    <source>
        <dbReference type="EMBL" id="BAT73889.1"/>
    </source>
</evidence>
<organism evidence="1 2">
    <name type="scientific">Vigna angularis var. angularis</name>
    <dbReference type="NCBI Taxonomy" id="157739"/>
    <lineage>
        <taxon>Eukaryota</taxon>
        <taxon>Viridiplantae</taxon>
        <taxon>Streptophyta</taxon>
        <taxon>Embryophyta</taxon>
        <taxon>Tracheophyta</taxon>
        <taxon>Spermatophyta</taxon>
        <taxon>Magnoliopsida</taxon>
        <taxon>eudicotyledons</taxon>
        <taxon>Gunneridae</taxon>
        <taxon>Pentapetalae</taxon>
        <taxon>rosids</taxon>
        <taxon>fabids</taxon>
        <taxon>Fabales</taxon>
        <taxon>Fabaceae</taxon>
        <taxon>Papilionoideae</taxon>
        <taxon>50 kb inversion clade</taxon>
        <taxon>NPAAA clade</taxon>
        <taxon>indigoferoid/millettioid clade</taxon>
        <taxon>Phaseoleae</taxon>
        <taxon>Vigna</taxon>
    </lineage>
</organism>
<sequence length="104" mass="12023">MPRPPRFISSVAFTFRRLGFAIKKAKPSPRELLFGMIIKENWVTKLSCLISWGLVTRPTLPLPPWFESTARWMPEFETETFPSRFSFSTSAAFLNLYSKENGCE</sequence>
<gene>
    <name evidence="1" type="primary">Vigan.01G144400</name>
    <name evidence="1" type="ORF">VIGAN_01144400</name>
</gene>
<proteinExistence type="predicted"/>
<protein>
    <submittedName>
        <fullName evidence="1">Uncharacterized protein</fullName>
    </submittedName>
</protein>
<reference evidence="1 2" key="1">
    <citation type="journal article" date="2015" name="Sci. Rep.">
        <title>The power of single molecule real-time sequencing technology in the de novo assembly of a eukaryotic genome.</title>
        <authorList>
            <person name="Sakai H."/>
            <person name="Naito K."/>
            <person name="Ogiso-Tanaka E."/>
            <person name="Takahashi Y."/>
            <person name="Iseki K."/>
            <person name="Muto C."/>
            <person name="Satou K."/>
            <person name="Teruya K."/>
            <person name="Shiroma A."/>
            <person name="Shimoji M."/>
            <person name="Hirano T."/>
            <person name="Itoh T."/>
            <person name="Kaga A."/>
            <person name="Tomooka N."/>
        </authorList>
    </citation>
    <scope>NUCLEOTIDE SEQUENCE [LARGE SCALE GENOMIC DNA]</scope>
    <source>
        <strain evidence="2">cv. Shumari</strain>
    </source>
</reference>
<dbReference type="Proteomes" id="UP000291084">
    <property type="component" value="Chromosome 1"/>
</dbReference>
<name>A0A0S3R009_PHAAN</name>
<evidence type="ECO:0000313" key="2">
    <source>
        <dbReference type="Proteomes" id="UP000291084"/>
    </source>
</evidence>
<dbReference type="AlphaFoldDB" id="A0A0S3R009"/>
<dbReference type="EMBL" id="AP015034">
    <property type="protein sequence ID" value="BAT73889.1"/>
    <property type="molecule type" value="Genomic_DNA"/>
</dbReference>
<keyword evidence="2" id="KW-1185">Reference proteome</keyword>
<accession>A0A0S3R009</accession>